<dbReference type="Gene3D" id="1.10.150.690">
    <property type="entry name" value="DUF2063"/>
    <property type="match status" value="1"/>
</dbReference>
<evidence type="ECO:0000313" key="2">
    <source>
        <dbReference type="EMBL" id="OEE63531.1"/>
    </source>
</evidence>
<comment type="caution">
    <text evidence="2">The sequence shown here is derived from an EMBL/GenBank/DDBJ whole genome shotgun (WGS) entry which is preliminary data.</text>
</comment>
<dbReference type="InterPro" id="IPR044922">
    <property type="entry name" value="DUF2063_N_sf"/>
</dbReference>
<gene>
    <name evidence="2" type="ORF">A1OK_06665</name>
</gene>
<dbReference type="AlphaFoldDB" id="A0A1E5CDE5"/>
<evidence type="ECO:0000313" key="3">
    <source>
        <dbReference type="Proteomes" id="UP000095039"/>
    </source>
</evidence>
<keyword evidence="3" id="KW-1185">Reference proteome</keyword>
<dbReference type="InterPro" id="IPR018640">
    <property type="entry name" value="DUF2063"/>
</dbReference>
<dbReference type="RefSeq" id="WP_016959481.1">
    <property type="nucleotide sequence ID" value="NZ_AJWN02000021.1"/>
</dbReference>
<dbReference type="Proteomes" id="UP000095039">
    <property type="component" value="Unassembled WGS sequence"/>
</dbReference>
<evidence type="ECO:0000259" key="1">
    <source>
        <dbReference type="Pfam" id="PF09836"/>
    </source>
</evidence>
<dbReference type="Pfam" id="PF09836">
    <property type="entry name" value="DUF2063"/>
    <property type="match status" value="1"/>
</dbReference>
<dbReference type="EMBL" id="AJWN02000021">
    <property type="protein sequence ID" value="OEE63531.1"/>
    <property type="molecule type" value="Genomic_DNA"/>
</dbReference>
<organism evidence="2 3">
    <name type="scientific">Enterovibrio norvegicus FF-454</name>
    <dbReference type="NCBI Taxonomy" id="1185651"/>
    <lineage>
        <taxon>Bacteria</taxon>
        <taxon>Pseudomonadati</taxon>
        <taxon>Pseudomonadota</taxon>
        <taxon>Gammaproteobacteria</taxon>
        <taxon>Vibrionales</taxon>
        <taxon>Vibrionaceae</taxon>
        <taxon>Enterovibrio</taxon>
    </lineage>
</organism>
<proteinExistence type="predicted"/>
<feature type="domain" description="Putative DNA-binding" evidence="1">
    <location>
        <begin position="9"/>
        <end position="93"/>
    </location>
</feature>
<name>A0A1E5CDE5_9GAMM</name>
<accession>A0A1E5CDE5</accession>
<sequence length="251" mass="27512">MTSPDLASLQRQFSDALHYQPHQLPVAQGVTAPDALLQVYRNNFVMTLTECLGVAYPVVNALVGEECFAAIARQHVLTTPMNNACADRYGEGFDKTMTSLPNIIEAVPYLADIATLEWHIQTVSQATITKMPFPVEALALVTPEDFGNIQLQVSPTAKVMQSHFAICSIWQAITHHDEAALQSLDPLNSEATLVQRRHNTLEITLLDAEEATLIVACEQSPFGNIAPHLLQHVASAMQRGVFTDFTLAHTP</sequence>
<reference evidence="2 3" key="1">
    <citation type="journal article" date="2012" name="Science">
        <title>Ecological populations of bacteria act as socially cohesive units of antibiotic production and resistance.</title>
        <authorList>
            <person name="Cordero O.X."/>
            <person name="Wildschutte H."/>
            <person name="Kirkup B."/>
            <person name="Proehl S."/>
            <person name="Ngo L."/>
            <person name="Hussain F."/>
            <person name="Le Roux F."/>
            <person name="Mincer T."/>
            <person name="Polz M.F."/>
        </authorList>
    </citation>
    <scope>NUCLEOTIDE SEQUENCE [LARGE SCALE GENOMIC DNA]</scope>
    <source>
        <strain evidence="2 3">FF-454</strain>
    </source>
</reference>
<protein>
    <submittedName>
        <fullName evidence="2">DUF2063 domain-containing protein</fullName>
    </submittedName>
</protein>